<dbReference type="SUPFAM" id="SSF51556">
    <property type="entry name" value="Metallo-dependent hydrolases"/>
    <property type="match status" value="1"/>
</dbReference>
<dbReference type="PANTHER" id="PTHR22642">
    <property type="entry name" value="IMIDAZOLONEPROPIONASE"/>
    <property type="match status" value="1"/>
</dbReference>
<dbReference type="SUPFAM" id="SSF53850">
    <property type="entry name" value="Periplasmic binding protein-like II"/>
    <property type="match status" value="1"/>
</dbReference>
<feature type="region of interest" description="Disordered" evidence="1">
    <location>
        <begin position="1"/>
        <end position="159"/>
    </location>
</feature>
<name>A0ABS3RN86_9ACTN</name>
<dbReference type="Pfam" id="PF00496">
    <property type="entry name" value="SBP_bac_5"/>
    <property type="match status" value="1"/>
</dbReference>
<dbReference type="PANTHER" id="PTHR22642:SF2">
    <property type="entry name" value="PROTEIN LONG AFTER FAR-RED 3"/>
    <property type="match status" value="1"/>
</dbReference>
<feature type="domain" description="Solute-binding protein family 5" evidence="2">
    <location>
        <begin position="181"/>
        <end position="336"/>
    </location>
</feature>
<evidence type="ECO:0000256" key="1">
    <source>
        <dbReference type="SAM" id="MobiDB-lite"/>
    </source>
</evidence>
<evidence type="ECO:0000259" key="3">
    <source>
        <dbReference type="Pfam" id="PF07969"/>
    </source>
</evidence>
<dbReference type="Gene3D" id="2.30.40.10">
    <property type="entry name" value="Urease, subunit C, domain 1"/>
    <property type="match status" value="1"/>
</dbReference>
<dbReference type="Proteomes" id="UP000680206">
    <property type="component" value="Unassembled WGS sequence"/>
</dbReference>
<feature type="compositionally biased region" description="Basic and acidic residues" evidence="1">
    <location>
        <begin position="42"/>
        <end position="55"/>
    </location>
</feature>
<sequence length="626" mass="67222">MGLHDPLGRALPRRIRADRRRRRREPAAAPGPQGRLVLDLVLPERRVDRQDRADAGDGPAQEARPTLQRGDGHVGGDGRERPLPRQGRGEVRHARRRRGLHGPLHPGELAEGAGDHAEEIRPLLGSGPGPEDRHHQERLHPGPGRPGERPAVRAGRRRVPAAAVRVREAARLVRRKAVLRAHTTAVSLIPTNLKGTLGDVRIRRALSMALDRTGIIKAGAAGVGTPAKAPAATGAWAVAPAAAKTAYAGLPEPARDVAGAKKLVREAGATGRRITMATSTLAPEIAVIASAVQSAGREIGLDVRLKTVAPDAYTALFSDPKARAGLDLVMTTWYDSALWWERDRGAEQIPELLARRGGAGRFRAGTVKIMQDGVAENFTAAMTSAYLDGCGRSTGNRGLSFVDPGRLQEYVTLLDAAGFQVHVHAVGDRAVREALDAFARARTINGPGDNRHHIAHLQVVHPDDVPRFAALGVTANIQPLWAAHEPRMDELTIPFLGPERASWQYPFGRLDRTGAALAAGSDWPVSSPDPLWGLHVAVNRVAPGEDTEEFLPEQRLDLAKALTAYTLGSARVNHLDAETGTIEVGKYADLVVLDADPFTVPAERLAEVTVKATFVEGEQVHPDPLI</sequence>
<proteinExistence type="predicted"/>
<dbReference type="EMBL" id="JAGEPF010000005">
    <property type="protein sequence ID" value="MBO2457524.1"/>
    <property type="molecule type" value="Genomic_DNA"/>
</dbReference>
<dbReference type="SUPFAM" id="SSF51338">
    <property type="entry name" value="Composite domain of metallo-dependent hydrolases"/>
    <property type="match status" value="1"/>
</dbReference>
<evidence type="ECO:0000313" key="4">
    <source>
        <dbReference type="EMBL" id="MBO2457524.1"/>
    </source>
</evidence>
<protein>
    <submittedName>
        <fullName evidence="4">Amidohydrolase family protein</fullName>
    </submittedName>
</protein>
<dbReference type="InterPro" id="IPR032466">
    <property type="entry name" value="Metal_Hydrolase"/>
</dbReference>
<dbReference type="InterPro" id="IPR013108">
    <property type="entry name" value="Amidohydro_3"/>
</dbReference>
<gene>
    <name evidence="4" type="ORF">J4709_08065</name>
</gene>
<evidence type="ECO:0000313" key="5">
    <source>
        <dbReference type="Proteomes" id="UP000680206"/>
    </source>
</evidence>
<evidence type="ECO:0000259" key="2">
    <source>
        <dbReference type="Pfam" id="PF00496"/>
    </source>
</evidence>
<feature type="compositionally biased region" description="Basic and acidic residues" evidence="1">
    <location>
        <begin position="130"/>
        <end position="151"/>
    </location>
</feature>
<keyword evidence="5" id="KW-1185">Reference proteome</keyword>
<feature type="compositionally biased region" description="Basic and acidic residues" evidence="1">
    <location>
        <begin position="70"/>
        <end position="92"/>
    </location>
</feature>
<dbReference type="Pfam" id="PF07969">
    <property type="entry name" value="Amidohydro_3"/>
    <property type="match status" value="1"/>
</dbReference>
<dbReference type="InterPro" id="IPR011059">
    <property type="entry name" value="Metal-dep_hydrolase_composite"/>
</dbReference>
<organism evidence="4 5">
    <name type="scientific">Actinomadura violacea</name>
    <dbReference type="NCBI Taxonomy" id="2819934"/>
    <lineage>
        <taxon>Bacteria</taxon>
        <taxon>Bacillati</taxon>
        <taxon>Actinomycetota</taxon>
        <taxon>Actinomycetes</taxon>
        <taxon>Streptosporangiales</taxon>
        <taxon>Thermomonosporaceae</taxon>
        <taxon>Actinomadura</taxon>
    </lineage>
</organism>
<accession>A0ABS3RN86</accession>
<dbReference type="InterPro" id="IPR000914">
    <property type="entry name" value="SBP_5_dom"/>
</dbReference>
<comment type="caution">
    <text evidence="4">The sequence shown here is derived from an EMBL/GenBank/DDBJ whole genome shotgun (WGS) entry which is preliminary data.</text>
</comment>
<dbReference type="Gene3D" id="3.20.20.140">
    <property type="entry name" value="Metal-dependent hydrolases"/>
    <property type="match status" value="1"/>
</dbReference>
<feature type="compositionally biased region" description="Basic residues" evidence="1">
    <location>
        <begin position="11"/>
        <end position="24"/>
    </location>
</feature>
<reference evidence="4 5" key="1">
    <citation type="submission" date="2021-03" db="EMBL/GenBank/DDBJ databases">
        <title>Actinomadura violae sp. nov., isolated from lichen in Thailand.</title>
        <authorList>
            <person name="Kanchanasin P."/>
            <person name="Saeng-In P."/>
            <person name="Phongsopitanun W."/>
            <person name="Yuki M."/>
            <person name="Kudo T."/>
            <person name="Ohkuma M."/>
            <person name="Tanasupawat S."/>
        </authorList>
    </citation>
    <scope>NUCLEOTIDE SEQUENCE [LARGE SCALE GENOMIC DNA]</scope>
    <source>
        <strain evidence="4 5">LCR2-06</strain>
    </source>
</reference>
<feature type="domain" description="Amidohydrolase 3" evidence="3">
    <location>
        <begin position="358"/>
        <end position="621"/>
    </location>
</feature>